<keyword evidence="4" id="KW-0472">Membrane</keyword>
<organism evidence="6 7">
    <name type="scientific">Musa troglodytarum</name>
    <name type="common">fe'i banana</name>
    <dbReference type="NCBI Taxonomy" id="320322"/>
    <lineage>
        <taxon>Eukaryota</taxon>
        <taxon>Viridiplantae</taxon>
        <taxon>Streptophyta</taxon>
        <taxon>Embryophyta</taxon>
        <taxon>Tracheophyta</taxon>
        <taxon>Spermatophyta</taxon>
        <taxon>Magnoliopsida</taxon>
        <taxon>Liliopsida</taxon>
        <taxon>Zingiberales</taxon>
        <taxon>Musaceae</taxon>
        <taxon>Musa</taxon>
    </lineage>
</organism>
<keyword evidence="3" id="KW-0808">Transferase</keyword>
<accession>A0A9E7HVA5</accession>
<evidence type="ECO:0000313" key="7">
    <source>
        <dbReference type="Proteomes" id="UP001055439"/>
    </source>
</evidence>
<evidence type="ECO:0000256" key="4">
    <source>
        <dbReference type="ARBA" id="ARBA00023136"/>
    </source>
</evidence>
<dbReference type="PANTHER" id="PTHR31042:SF77">
    <property type="entry name" value="GLYCOSYLTRANSFERASE"/>
    <property type="match status" value="1"/>
</dbReference>
<evidence type="ECO:0000256" key="3">
    <source>
        <dbReference type="ARBA" id="ARBA00022679"/>
    </source>
</evidence>
<reference evidence="6" key="1">
    <citation type="submission" date="2022-05" db="EMBL/GenBank/DDBJ databases">
        <title>The Musa troglodytarum L. genome provides insights into the mechanism of non-climacteric behaviour and enrichment of carotenoids.</title>
        <authorList>
            <person name="Wang J."/>
        </authorList>
    </citation>
    <scope>NUCLEOTIDE SEQUENCE</scope>
    <source>
        <tissue evidence="6">Leaf</tissue>
    </source>
</reference>
<evidence type="ECO:0000256" key="2">
    <source>
        <dbReference type="ARBA" id="ARBA00022676"/>
    </source>
</evidence>
<dbReference type="InterPro" id="IPR003406">
    <property type="entry name" value="Glyco_trans_14"/>
</dbReference>
<evidence type="ECO:0000313" key="6">
    <source>
        <dbReference type="EMBL" id="URE40276.1"/>
    </source>
</evidence>
<evidence type="ECO:0000256" key="1">
    <source>
        <dbReference type="ARBA" id="ARBA00004606"/>
    </source>
</evidence>
<dbReference type="InterPro" id="IPR044174">
    <property type="entry name" value="BC10-like"/>
</dbReference>
<evidence type="ECO:0000256" key="5">
    <source>
        <dbReference type="ARBA" id="ARBA00023180"/>
    </source>
</evidence>
<keyword evidence="5" id="KW-0325">Glycoprotein</keyword>
<proteinExistence type="predicted"/>
<gene>
    <name evidence="6" type="ORF">MUK42_16093</name>
</gene>
<sequence length="402" mass="45767">MKETSKTRRGFREWSFTMATLLSCFSLIVFAFGSLVRLRFAKSSVTADLCFATHTLRSSVTGVALANPEYEAGGSLWHSMSDEELLRRASAVPRAVESRRKAKVAFMFLTRGGIPFRVLWERFFRGHDGLFSVYIHASPDGEEEPPEDSVFYRRRIPSKVSCICSLIIHTRRQTLPLCSSAPQPVEWGRPSMLDAERRLLANALLDASNERFVLLSESCIPLFDFPTVYDYLIGSALSFVSSFDDPRKAGRGRYSRRMHPTVTSAEWRKGSQWFEVQRGLAVGIVSDRRYYPVFREHCRPPCYVDEHYLPTVVAKLAPGLNANRSVTWVDWSRGGSHPATYKRRDVSLRLMERMRSGSECVYSSNNNRTTASSCFLFARKFEASALGRLLLIADAAKRWNWH</sequence>
<dbReference type="GO" id="GO:0016757">
    <property type="term" value="F:glycosyltransferase activity"/>
    <property type="evidence" value="ECO:0007669"/>
    <property type="project" value="UniProtKB-KW"/>
</dbReference>
<protein>
    <submittedName>
        <fullName evidence="6">Core-2/I-Branching enzyme</fullName>
    </submittedName>
</protein>
<dbReference type="EMBL" id="CP097510">
    <property type="protein sequence ID" value="URE40276.1"/>
    <property type="molecule type" value="Genomic_DNA"/>
</dbReference>
<name>A0A9E7HVA5_9LILI</name>
<keyword evidence="2" id="KW-0328">Glycosyltransferase</keyword>
<dbReference type="AlphaFoldDB" id="A0A9E7HVA5"/>
<dbReference type="OrthoDB" id="191334at2759"/>
<keyword evidence="7" id="KW-1185">Reference proteome</keyword>
<dbReference type="PANTHER" id="PTHR31042">
    <property type="entry name" value="CORE-2/I-BRANCHING BETA-1,6-N-ACETYLGLUCOSAMINYLTRANSFERASE FAMILY PROTEIN-RELATED"/>
    <property type="match status" value="1"/>
</dbReference>
<dbReference type="GO" id="GO:0016020">
    <property type="term" value="C:membrane"/>
    <property type="evidence" value="ECO:0007669"/>
    <property type="project" value="UniProtKB-SubCell"/>
</dbReference>
<dbReference type="PROSITE" id="PS51257">
    <property type="entry name" value="PROKAR_LIPOPROTEIN"/>
    <property type="match status" value="1"/>
</dbReference>
<dbReference type="Proteomes" id="UP001055439">
    <property type="component" value="Chromosome 8"/>
</dbReference>
<dbReference type="Pfam" id="PF02485">
    <property type="entry name" value="Branch"/>
    <property type="match status" value="2"/>
</dbReference>
<comment type="subcellular location">
    <subcellularLocation>
        <location evidence="1">Membrane</location>
        <topology evidence="1">Single-pass type II membrane protein</topology>
    </subcellularLocation>
</comment>